<dbReference type="RefSeq" id="WP_345271731.1">
    <property type="nucleotide sequence ID" value="NZ_BAABIM010000005.1"/>
</dbReference>
<protein>
    <submittedName>
        <fullName evidence="1">Uncharacterized protein</fullName>
    </submittedName>
</protein>
<reference evidence="2" key="1">
    <citation type="journal article" date="2019" name="Int. J. Syst. Evol. Microbiol.">
        <title>The Global Catalogue of Microorganisms (GCM) 10K type strain sequencing project: providing services to taxonomists for standard genome sequencing and annotation.</title>
        <authorList>
            <consortium name="The Broad Institute Genomics Platform"/>
            <consortium name="The Broad Institute Genome Sequencing Center for Infectious Disease"/>
            <person name="Wu L."/>
            <person name="Ma J."/>
        </authorList>
    </citation>
    <scope>NUCLEOTIDE SEQUENCE [LARGE SCALE GENOMIC DNA]</scope>
    <source>
        <strain evidence="2">JCM 18127</strain>
    </source>
</reference>
<name>A0ABP8X158_9ACTN</name>
<dbReference type="Proteomes" id="UP001500621">
    <property type="component" value="Unassembled WGS sequence"/>
</dbReference>
<sequence>MISELFERKRVEEQARLVCPCPDCVDERRHAAARDAAHLHERTTHTGQLLTCGCWNCLLGVPIGQDPHWAWDPIYDPYCRPTWQLVLDDQAVS</sequence>
<proteinExistence type="predicted"/>
<comment type="caution">
    <text evidence="1">The sequence shown here is derived from an EMBL/GenBank/DDBJ whole genome shotgun (WGS) entry which is preliminary data.</text>
</comment>
<gene>
    <name evidence="1" type="ORF">GCM10023226_40640</name>
</gene>
<organism evidence="1 2">
    <name type="scientific">Nocardioides nanhaiensis</name>
    <dbReference type="NCBI Taxonomy" id="1476871"/>
    <lineage>
        <taxon>Bacteria</taxon>
        <taxon>Bacillati</taxon>
        <taxon>Actinomycetota</taxon>
        <taxon>Actinomycetes</taxon>
        <taxon>Propionibacteriales</taxon>
        <taxon>Nocardioidaceae</taxon>
        <taxon>Nocardioides</taxon>
    </lineage>
</organism>
<keyword evidence="2" id="KW-1185">Reference proteome</keyword>
<evidence type="ECO:0000313" key="1">
    <source>
        <dbReference type="EMBL" id="GAA4698013.1"/>
    </source>
</evidence>
<evidence type="ECO:0000313" key="2">
    <source>
        <dbReference type="Proteomes" id="UP001500621"/>
    </source>
</evidence>
<dbReference type="EMBL" id="BAABIM010000005">
    <property type="protein sequence ID" value="GAA4698013.1"/>
    <property type="molecule type" value="Genomic_DNA"/>
</dbReference>
<accession>A0ABP8X158</accession>